<accession>A0ABP8KPA1</accession>
<evidence type="ECO:0000313" key="3">
    <source>
        <dbReference type="Proteomes" id="UP001500945"/>
    </source>
</evidence>
<dbReference type="EMBL" id="BAABGM010000024">
    <property type="protein sequence ID" value="GAA4411697.1"/>
    <property type="molecule type" value="Genomic_DNA"/>
</dbReference>
<gene>
    <name evidence="2" type="ORF">GCM10023168_32760</name>
</gene>
<sequence length="43" mass="5320">MYSRRMQRIRRTAHQRRVHEAQRQVQVAAEREQMRAIIHAHAR</sequence>
<protein>
    <submittedName>
        <fullName evidence="2">Uncharacterized protein</fullName>
    </submittedName>
</protein>
<comment type="caution">
    <text evidence="2">The sequence shown here is derived from an EMBL/GenBank/DDBJ whole genome shotgun (WGS) entry which is preliminary data.</text>
</comment>
<reference evidence="3" key="1">
    <citation type="journal article" date="2019" name="Int. J. Syst. Evol. Microbiol.">
        <title>The Global Catalogue of Microorganisms (GCM) 10K type strain sequencing project: providing services to taxonomists for standard genome sequencing and annotation.</title>
        <authorList>
            <consortium name="The Broad Institute Genomics Platform"/>
            <consortium name="The Broad Institute Genome Sequencing Center for Infectious Disease"/>
            <person name="Wu L."/>
            <person name="Ma J."/>
        </authorList>
    </citation>
    <scope>NUCLEOTIDE SEQUENCE [LARGE SCALE GENOMIC DNA]</scope>
    <source>
        <strain evidence="3">JCM 17809</strain>
    </source>
</reference>
<name>A0ABP8KPA1_9MICO</name>
<evidence type="ECO:0000313" key="2">
    <source>
        <dbReference type="EMBL" id="GAA4411697.1"/>
    </source>
</evidence>
<dbReference type="RefSeq" id="WP_345207946.1">
    <property type="nucleotide sequence ID" value="NZ_BAABGM010000024.1"/>
</dbReference>
<proteinExistence type="predicted"/>
<feature type="region of interest" description="Disordered" evidence="1">
    <location>
        <begin position="1"/>
        <end position="22"/>
    </location>
</feature>
<keyword evidence="3" id="KW-1185">Reference proteome</keyword>
<evidence type="ECO:0000256" key="1">
    <source>
        <dbReference type="SAM" id="MobiDB-lite"/>
    </source>
</evidence>
<organism evidence="2 3">
    <name type="scientific">Fodinibacter luteus</name>
    <dbReference type="NCBI Taxonomy" id="552064"/>
    <lineage>
        <taxon>Bacteria</taxon>
        <taxon>Bacillati</taxon>
        <taxon>Actinomycetota</taxon>
        <taxon>Actinomycetes</taxon>
        <taxon>Micrococcales</taxon>
        <taxon>Intrasporangiaceae</taxon>
        <taxon>Fodinibacter (ex Wang et al. 2009)</taxon>
    </lineage>
</organism>
<dbReference type="Proteomes" id="UP001500945">
    <property type="component" value="Unassembled WGS sequence"/>
</dbReference>
<feature type="compositionally biased region" description="Basic residues" evidence="1">
    <location>
        <begin position="1"/>
        <end position="17"/>
    </location>
</feature>